<protein>
    <submittedName>
        <fullName evidence="1">Uncharacterized protein</fullName>
    </submittedName>
</protein>
<evidence type="ECO:0000313" key="1">
    <source>
        <dbReference type="EMBL" id="CEM19567.1"/>
    </source>
</evidence>
<organism evidence="1">
    <name type="scientific">Chromera velia CCMP2878</name>
    <dbReference type="NCBI Taxonomy" id="1169474"/>
    <lineage>
        <taxon>Eukaryota</taxon>
        <taxon>Sar</taxon>
        <taxon>Alveolata</taxon>
        <taxon>Colpodellida</taxon>
        <taxon>Chromeraceae</taxon>
        <taxon>Chromera</taxon>
    </lineage>
</organism>
<sequence length="163" mass="18341">MQLRVAQKQKRRKEATPPRALHRCEATVDRAMDLFFWIYDIAAVSWDKNKVQRMAAADDFTMKAAYVKKQYDIMGKVTAVIVVMQAGELSEYAAYLSSPGLTVGKVCAERKDKHGNGCAFMIIKSEGHKKVLSELNIKNVNLYALSVLAPKLLLKMMNPELMS</sequence>
<reference evidence="1" key="1">
    <citation type="submission" date="2014-11" db="EMBL/GenBank/DDBJ databases">
        <authorList>
            <person name="Otto D Thomas"/>
            <person name="Naeem Raeece"/>
        </authorList>
    </citation>
    <scope>NUCLEOTIDE SEQUENCE</scope>
</reference>
<name>A0A0G4FWH2_9ALVE</name>
<dbReference type="AlphaFoldDB" id="A0A0G4FWH2"/>
<accession>A0A0G4FWH2</accession>
<dbReference type="EMBL" id="CDMZ01000690">
    <property type="protein sequence ID" value="CEM19567.1"/>
    <property type="molecule type" value="Genomic_DNA"/>
</dbReference>
<gene>
    <name evidence="1" type="ORF">Cvel_19126</name>
</gene>
<proteinExistence type="predicted"/>
<dbReference type="VEuPathDB" id="CryptoDB:Cvel_19126"/>
<dbReference type="PhylomeDB" id="A0A0G4FWH2"/>